<sequence>MRKYFSAISANAMKRIRAEKLTYQDIDKFIELIRVFEIVFEMKNFKLPTKNYLQDLLKNESFFVFVALFEEKVVGGLTTYTLNQYYSQLPLVYIYDLAVLTEFQRQGIGKLLIAKTTEYCKEIGIEEVFVQADLEDDYAIDFYRSTGATAENVIHFYYPLNKDIL</sequence>
<proteinExistence type="predicted"/>
<evidence type="ECO:0000313" key="5">
    <source>
        <dbReference type="Proteomes" id="UP000015454"/>
    </source>
</evidence>
<evidence type="ECO:0000259" key="3">
    <source>
        <dbReference type="PROSITE" id="PS51186"/>
    </source>
</evidence>
<dbReference type="CDD" id="cd04301">
    <property type="entry name" value="NAT_SF"/>
    <property type="match status" value="1"/>
</dbReference>
<evidence type="ECO:0000313" key="4">
    <source>
        <dbReference type="EMBL" id="EQA46642.1"/>
    </source>
</evidence>
<name>T0FGC8_9LEPT</name>
<dbReference type="PANTHER" id="PTHR42919:SF8">
    <property type="entry name" value="N-ALPHA-ACETYLTRANSFERASE 50"/>
    <property type="match status" value="1"/>
</dbReference>
<protein>
    <submittedName>
        <fullName evidence="4">Acetyltransferase (GNAT) domain protein</fullName>
    </submittedName>
</protein>
<dbReference type="EMBL" id="AHMO02000007">
    <property type="protein sequence ID" value="EQA46642.1"/>
    <property type="molecule type" value="Genomic_DNA"/>
</dbReference>
<keyword evidence="2" id="KW-0012">Acyltransferase</keyword>
<dbReference type="AlphaFoldDB" id="T0FGC8"/>
<dbReference type="InterPro" id="IPR051556">
    <property type="entry name" value="N-term/lysine_N-AcTrnsfr"/>
</dbReference>
<dbReference type="Pfam" id="PF00583">
    <property type="entry name" value="Acetyltransf_1"/>
    <property type="match status" value="1"/>
</dbReference>
<dbReference type="InterPro" id="IPR016181">
    <property type="entry name" value="Acyl_CoA_acyltransferase"/>
</dbReference>
<organism evidence="4 5">
    <name type="scientific">Leptospira broomii serovar Hurstbridge str. 5399</name>
    <dbReference type="NCBI Taxonomy" id="1049789"/>
    <lineage>
        <taxon>Bacteria</taxon>
        <taxon>Pseudomonadati</taxon>
        <taxon>Spirochaetota</taxon>
        <taxon>Spirochaetia</taxon>
        <taxon>Leptospirales</taxon>
        <taxon>Leptospiraceae</taxon>
        <taxon>Leptospira</taxon>
    </lineage>
</organism>
<dbReference type="Gene3D" id="3.40.630.30">
    <property type="match status" value="1"/>
</dbReference>
<dbReference type="GO" id="GO:0016747">
    <property type="term" value="F:acyltransferase activity, transferring groups other than amino-acyl groups"/>
    <property type="evidence" value="ECO:0007669"/>
    <property type="project" value="InterPro"/>
</dbReference>
<comment type="caution">
    <text evidence="4">The sequence shown here is derived from an EMBL/GenBank/DDBJ whole genome shotgun (WGS) entry which is preliminary data.</text>
</comment>
<keyword evidence="5" id="KW-1185">Reference proteome</keyword>
<dbReference type="InterPro" id="IPR000182">
    <property type="entry name" value="GNAT_dom"/>
</dbReference>
<feature type="domain" description="N-acetyltransferase" evidence="3">
    <location>
        <begin position="16"/>
        <end position="165"/>
    </location>
</feature>
<reference evidence="4" key="1">
    <citation type="submission" date="2013-05" db="EMBL/GenBank/DDBJ databases">
        <authorList>
            <person name="Harkins D.M."/>
            <person name="Durkin A.S."/>
            <person name="Brinkac L.M."/>
            <person name="Haft D.H."/>
            <person name="Selengut J.D."/>
            <person name="Sanka R."/>
            <person name="DePew J."/>
            <person name="Purushe J."/>
            <person name="Hartskeerl R.A."/>
            <person name="Ahmed A."/>
            <person name="van der Linden H."/>
            <person name="Goris M.G.A."/>
            <person name="Vinetz J.M."/>
            <person name="Sutton G.G."/>
            <person name="Nierman W.C."/>
            <person name="Fouts D.E."/>
        </authorList>
    </citation>
    <scope>NUCLEOTIDE SEQUENCE [LARGE SCALE GENOMIC DNA]</scope>
    <source>
        <strain evidence="4">5399</strain>
    </source>
</reference>
<dbReference type="STRING" id="1049789.LEP1GSC050_0151"/>
<dbReference type="Proteomes" id="UP000015454">
    <property type="component" value="Unassembled WGS sequence"/>
</dbReference>
<evidence type="ECO:0000256" key="1">
    <source>
        <dbReference type="ARBA" id="ARBA00022679"/>
    </source>
</evidence>
<accession>T0FGC8</accession>
<dbReference type="PANTHER" id="PTHR42919">
    <property type="entry name" value="N-ALPHA-ACETYLTRANSFERASE"/>
    <property type="match status" value="1"/>
</dbReference>
<evidence type="ECO:0000256" key="2">
    <source>
        <dbReference type="ARBA" id="ARBA00023315"/>
    </source>
</evidence>
<gene>
    <name evidence="4" type="ORF">LEP1GSC050_0151</name>
</gene>
<dbReference type="PROSITE" id="PS51186">
    <property type="entry name" value="GNAT"/>
    <property type="match status" value="1"/>
</dbReference>
<dbReference type="SUPFAM" id="SSF55729">
    <property type="entry name" value="Acyl-CoA N-acyltransferases (Nat)"/>
    <property type="match status" value="1"/>
</dbReference>
<keyword evidence="1" id="KW-0808">Transferase</keyword>